<dbReference type="AlphaFoldDB" id="A0AAW2YGE2"/>
<evidence type="ECO:0000313" key="3">
    <source>
        <dbReference type="Proteomes" id="UP001431209"/>
    </source>
</evidence>
<feature type="transmembrane region" description="Helical" evidence="1">
    <location>
        <begin position="54"/>
        <end position="72"/>
    </location>
</feature>
<keyword evidence="1" id="KW-1133">Transmembrane helix</keyword>
<organism evidence="2 3">
    <name type="scientific">Acrasis kona</name>
    <dbReference type="NCBI Taxonomy" id="1008807"/>
    <lineage>
        <taxon>Eukaryota</taxon>
        <taxon>Discoba</taxon>
        <taxon>Heterolobosea</taxon>
        <taxon>Tetramitia</taxon>
        <taxon>Eutetramitia</taxon>
        <taxon>Acrasidae</taxon>
        <taxon>Acrasis</taxon>
    </lineage>
</organism>
<dbReference type="Proteomes" id="UP001431209">
    <property type="component" value="Unassembled WGS sequence"/>
</dbReference>
<evidence type="ECO:0000256" key="1">
    <source>
        <dbReference type="SAM" id="Phobius"/>
    </source>
</evidence>
<reference evidence="2 3" key="1">
    <citation type="submission" date="2024-03" db="EMBL/GenBank/DDBJ databases">
        <title>The Acrasis kona genome and developmental transcriptomes reveal deep origins of eukaryotic multicellular pathways.</title>
        <authorList>
            <person name="Sheikh S."/>
            <person name="Fu C.-J."/>
            <person name="Brown M.W."/>
            <person name="Baldauf S.L."/>
        </authorList>
    </citation>
    <scope>NUCLEOTIDE SEQUENCE [LARGE SCALE GENOMIC DNA]</scope>
    <source>
        <strain evidence="2 3">ATCC MYA-3509</strain>
    </source>
</reference>
<proteinExistence type="predicted"/>
<keyword evidence="1" id="KW-0812">Transmembrane</keyword>
<gene>
    <name evidence="2" type="ORF">AKO1_004206</name>
</gene>
<keyword evidence="3" id="KW-1185">Reference proteome</keyword>
<feature type="transmembrane region" description="Helical" evidence="1">
    <location>
        <begin position="12"/>
        <end position="33"/>
    </location>
</feature>
<dbReference type="EMBL" id="JAOPGA020000001">
    <property type="protein sequence ID" value="KAL0476261.1"/>
    <property type="molecule type" value="Genomic_DNA"/>
</dbReference>
<sequence>MAKFKDCLSQAGMGGVMGFMVGGGMAGGGGLFYSLSPSLRGQRRYWVMMNVPKLILKGGGGFACFLGFAALIRCL</sequence>
<accession>A0AAW2YGE2</accession>
<comment type="caution">
    <text evidence="2">The sequence shown here is derived from an EMBL/GenBank/DDBJ whole genome shotgun (WGS) entry which is preliminary data.</text>
</comment>
<name>A0AAW2YGE2_9EUKA</name>
<protein>
    <submittedName>
        <fullName evidence="2">Reactive oxygen species modulator</fullName>
    </submittedName>
</protein>
<keyword evidence="1" id="KW-0472">Membrane</keyword>
<dbReference type="InterPro" id="IPR018450">
    <property type="entry name" value="Romo1/Mgr2"/>
</dbReference>
<evidence type="ECO:0000313" key="2">
    <source>
        <dbReference type="EMBL" id="KAL0476261.1"/>
    </source>
</evidence>
<dbReference type="Pfam" id="PF10247">
    <property type="entry name" value="Romo1"/>
    <property type="match status" value="1"/>
</dbReference>